<proteinExistence type="predicted"/>
<evidence type="ECO:0000256" key="1">
    <source>
        <dbReference type="SAM" id="MobiDB-lite"/>
    </source>
</evidence>
<reference evidence="2 3" key="1">
    <citation type="submission" date="2020-10" db="EMBL/GenBank/DDBJ databases">
        <title>Draft genome of Ramlibacter aquaticus LMG 30558.</title>
        <authorList>
            <person name="Props R."/>
        </authorList>
    </citation>
    <scope>NUCLEOTIDE SEQUENCE [LARGE SCALE GENOMIC DNA]</scope>
    <source>
        <strain evidence="2 3">LMG 30558</strain>
    </source>
</reference>
<accession>A0ABR9SH61</accession>
<comment type="caution">
    <text evidence="2">The sequence shown here is derived from an EMBL/GenBank/DDBJ whole genome shotgun (WGS) entry which is preliminary data.</text>
</comment>
<sequence length="135" mass="14558">MTIRSNAQRHTVYRYAGVENGKPKERKIGEIEFGTPPDKIPEDLAMNLTGHEFKELKARLEADQVQILNTKIATLVESLGAVTQAMQNGAVGPDAIELVAAATKAFHKACRRVSRTTQSESMDASGTSGTQTTAS</sequence>
<feature type="compositionally biased region" description="Low complexity" evidence="1">
    <location>
        <begin position="124"/>
        <end position="135"/>
    </location>
</feature>
<keyword evidence="3" id="KW-1185">Reference proteome</keyword>
<evidence type="ECO:0000313" key="2">
    <source>
        <dbReference type="EMBL" id="MBE7941694.1"/>
    </source>
</evidence>
<gene>
    <name evidence="2" type="ORF">IM725_14025</name>
</gene>
<organism evidence="2 3">
    <name type="scientific">Ramlibacter aquaticus</name>
    <dbReference type="NCBI Taxonomy" id="2780094"/>
    <lineage>
        <taxon>Bacteria</taxon>
        <taxon>Pseudomonadati</taxon>
        <taxon>Pseudomonadota</taxon>
        <taxon>Betaproteobacteria</taxon>
        <taxon>Burkholderiales</taxon>
        <taxon>Comamonadaceae</taxon>
        <taxon>Ramlibacter</taxon>
    </lineage>
</organism>
<name>A0ABR9SH61_9BURK</name>
<protein>
    <submittedName>
        <fullName evidence="2">Uncharacterized protein</fullName>
    </submittedName>
</protein>
<dbReference type="EMBL" id="JADDOJ010000059">
    <property type="protein sequence ID" value="MBE7941694.1"/>
    <property type="molecule type" value="Genomic_DNA"/>
</dbReference>
<feature type="region of interest" description="Disordered" evidence="1">
    <location>
        <begin position="113"/>
        <end position="135"/>
    </location>
</feature>
<evidence type="ECO:0000313" key="3">
    <source>
        <dbReference type="Proteomes" id="UP000715965"/>
    </source>
</evidence>
<dbReference type="Proteomes" id="UP000715965">
    <property type="component" value="Unassembled WGS sequence"/>
</dbReference>